<keyword evidence="4" id="KW-0808">Transferase</keyword>
<keyword evidence="5" id="KW-0547">Nucleotide-binding</keyword>
<evidence type="ECO:0000313" key="13">
    <source>
        <dbReference type="EMBL" id="MCP2169235.1"/>
    </source>
</evidence>
<feature type="transmembrane region" description="Helical" evidence="9">
    <location>
        <begin position="12"/>
        <end position="37"/>
    </location>
</feature>
<feature type="domain" description="Signal transduction histidine kinase subgroup 3 dimerisation and phosphoacceptor" evidence="11">
    <location>
        <begin position="225"/>
        <end position="292"/>
    </location>
</feature>
<evidence type="ECO:0000256" key="5">
    <source>
        <dbReference type="ARBA" id="ARBA00022741"/>
    </source>
</evidence>
<protein>
    <recommendedName>
        <fullName evidence="2">histidine kinase</fullName>
        <ecNumber evidence="2">2.7.13.3</ecNumber>
    </recommendedName>
</protein>
<organism evidence="13 14">
    <name type="scientific">Goodfellowiella coeruleoviolacea</name>
    <dbReference type="NCBI Taxonomy" id="334858"/>
    <lineage>
        <taxon>Bacteria</taxon>
        <taxon>Bacillati</taxon>
        <taxon>Actinomycetota</taxon>
        <taxon>Actinomycetes</taxon>
        <taxon>Pseudonocardiales</taxon>
        <taxon>Pseudonocardiaceae</taxon>
        <taxon>Goodfellowiella</taxon>
    </lineage>
</organism>
<comment type="caution">
    <text evidence="13">The sequence shown here is derived from an EMBL/GenBank/DDBJ whole genome shotgun (WGS) entry which is preliminary data.</text>
</comment>
<evidence type="ECO:0000256" key="8">
    <source>
        <dbReference type="ARBA" id="ARBA00023012"/>
    </source>
</evidence>
<dbReference type="Pfam" id="PF07730">
    <property type="entry name" value="HisKA_3"/>
    <property type="match status" value="1"/>
</dbReference>
<accession>A0AAE3KJ57</accession>
<dbReference type="PANTHER" id="PTHR24421:SF10">
    <property type="entry name" value="NITRATE_NITRITE SENSOR PROTEIN NARQ"/>
    <property type="match status" value="1"/>
</dbReference>
<keyword evidence="6 13" id="KW-0418">Kinase</keyword>
<dbReference type="GO" id="GO:0000155">
    <property type="term" value="F:phosphorelay sensor kinase activity"/>
    <property type="evidence" value="ECO:0007669"/>
    <property type="project" value="InterPro"/>
</dbReference>
<feature type="domain" description="Histidine kinase/HSP90-like ATPase" evidence="10">
    <location>
        <begin position="330"/>
        <end position="412"/>
    </location>
</feature>
<dbReference type="PANTHER" id="PTHR24421">
    <property type="entry name" value="NITRATE/NITRITE SENSOR PROTEIN NARX-RELATED"/>
    <property type="match status" value="1"/>
</dbReference>
<dbReference type="GO" id="GO:0005524">
    <property type="term" value="F:ATP binding"/>
    <property type="evidence" value="ECO:0007669"/>
    <property type="project" value="UniProtKB-KW"/>
</dbReference>
<feature type="domain" description="Putative sensor" evidence="12">
    <location>
        <begin position="23"/>
        <end position="195"/>
    </location>
</feature>
<dbReference type="GO" id="GO:0016020">
    <property type="term" value="C:membrane"/>
    <property type="evidence" value="ECO:0007669"/>
    <property type="project" value="InterPro"/>
</dbReference>
<evidence type="ECO:0000256" key="4">
    <source>
        <dbReference type="ARBA" id="ARBA00022679"/>
    </source>
</evidence>
<evidence type="ECO:0000259" key="11">
    <source>
        <dbReference type="Pfam" id="PF07730"/>
    </source>
</evidence>
<sequence length="423" mass="45640">MAERAPRVSRLAAPGWSFVFILFSLPVSVPLLVGTVLGTVLSPLWLGLPVLVLFAALVRGYTDTYRRWAGRVLGVAIPRPYRPIPRGGPFTKLKALGTDPATYRDHAWLWLNATLGFAMSVISLALFLGIGFYLIEPYLMQITPPDVFSYDFGLFRVNAHENWWVSWVFAVLAFVLWWILGPVLLRGYARLARWLLGPSARAQLSQRVADLASSRAETVDIQAAELRRIERDLHDGAQARLVSLGMSLGMAEDLLTRNPGMAQELLAEARQSTSLALSELRGLVRGIHPPVLADRGLDGAVQALALANPLSVDVDIDLPVRLPAPVESAAYFAIAEVLTNAAKHSGAGNAWVRVRYEDGQLGMMVGDNGRGGATAAPGGGLHGIERRLSAFDGTVTVASPVGGPTVVTMRLRCDPATDAARPS</sequence>
<evidence type="ECO:0000313" key="14">
    <source>
        <dbReference type="Proteomes" id="UP001206128"/>
    </source>
</evidence>
<keyword evidence="7" id="KW-0067">ATP-binding</keyword>
<dbReference type="Pfam" id="PF02518">
    <property type="entry name" value="HATPase_c"/>
    <property type="match status" value="1"/>
</dbReference>
<dbReference type="Gene3D" id="3.30.565.10">
    <property type="entry name" value="Histidine kinase-like ATPase, C-terminal domain"/>
    <property type="match status" value="1"/>
</dbReference>
<dbReference type="RefSeq" id="WP_253777834.1">
    <property type="nucleotide sequence ID" value="NZ_JAMTCK010000017.1"/>
</dbReference>
<dbReference type="Proteomes" id="UP001206128">
    <property type="component" value="Unassembled WGS sequence"/>
</dbReference>
<feature type="transmembrane region" description="Helical" evidence="9">
    <location>
        <begin position="164"/>
        <end position="185"/>
    </location>
</feature>
<dbReference type="SUPFAM" id="SSF55874">
    <property type="entry name" value="ATPase domain of HSP90 chaperone/DNA topoisomerase II/histidine kinase"/>
    <property type="match status" value="1"/>
</dbReference>
<dbReference type="GO" id="GO:0046983">
    <property type="term" value="F:protein dimerization activity"/>
    <property type="evidence" value="ECO:0007669"/>
    <property type="project" value="InterPro"/>
</dbReference>
<comment type="catalytic activity">
    <reaction evidence="1">
        <text>ATP + protein L-histidine = ADP + protein N-phospho-L-histidine.</text>
        <dbReference type="EC" id="2.7.13.3"/>
    </reaction>
</comment>
<dbReference type="InterPro" id="IPR036890">
    <property type="entry name" value="HATPase_C_sf"/>
</dbReference>
<dbReference type="InterPro" id="IPR050482">
    <property type="entry name" value="Sensor_HK_TwoCompSys"/>
</dbReference>
<name>A0AAE3KJ57_9PSEU</name>
<evidence type="ECO:0000259" key="12">
    <source>
        <dbReference type="Pfam" id="PF13796"/>
    </source>
</evidence>
<evidence type="ECO:0000256" key="1">
    <source>
        <dbReference type="ARBA" id="ARBA00000085"/>
    </source>
</evidence>
<keyword evidence="3" id="KW-0597">Phosphoprotein</keyword>
<evidence type="ECO:0000256" key="9">
    <source>
        <dbReference type="SAM" id="Phobius"/>
    </source>
</evidence>
<feature type="transmembrane region" description="Helical" evidence="9">
    <location>
        <begin position="43"/>
        <end position="61"/>
    </location>
</feature>
<dbReference type="InterPro" id="IPR025828">
    <property type="entry name" value="Put_sensor_dom"/>
</dbReference>
<feature type="transmembrane region" description="Helical" evidence="9">
    <location>
        <begin position="109"/>
        <end position="135"/>
    </location>
</feature>
<keyword evidence="8" id="KW-0902">Two-component regulatory system</keyword>
<dbReference type="Pfam" id="PF13796">
    <property type="entry name" value="Sensor"/>
    <property type="match status" value="1"/>
</dbReference>
<reference evidence="13" key="1">
    <citation type="submission" date="2022-06" db="EMBL/GenBank/DDBJ databases">
        <title>Genomic Encyclopedia of Archaeal and Bacterial Type Strains, Phase II (KMG-II): from individual species to whole genera.</title>
        <authorList>
            <person name="Goeker M."/>
        </authorList>
    </citation>
    <scope>NUCLEOTIDE SEQUENCE</scope>
    <source>
        <strain evidence="13">DSM 43935</strain>
    </source>
</reference>
<dbReference type="InterPro" id="IPR011712">
    <property type="entry name" value="Sig_transdc_His_kin_sub3_dim/P"/>
</dbReference>
<dbReference type="EC" id="2.7.13.3" evidence="2"/>
<keyword evidence="9" id="KW-1133">Transmembrane helix</keyword>
<evidence type="ECO:0000259" key="10">
    <source>
        <dbReference type="Pfam" id="PF02518"/>
    </source>
</evidence>
<dbReference type="Gene3D" id="1.20.5.1930">
    <property type="match status" value="1"/>
</dbReference>
<evidence type="ECO:0000256" key="7">
    <source>
        <dbReference type="ARBA" id="ARBA00022840"/>
    </source>
</evidence>
<evidence type="ECO:0000256" key="3">
    <source>
        <dbReference type="ARBA" id="ARBA00022553"/>
    </source>
</evidence>
<keyword evidence="9" id="KW-0472">Membrane</keyword>
<proteinExistence type="predicted"/>
<dbReference type="AlphaFoldDB" id="A0AAE3KJ57"/>
<evidence type="ECO:0000256" key="2">
    <source>
        <dbReference type="ARBA" id="ARBA00012438"/>
    </source>
</evidence>
<dbReference type="EMBL" id="JAMTCK010000017">
    <property type="protein sequence ID" value="MCP2169235.1"/>
    <property type="molecule type" value="Genomic_DNA"/>
</dbReference>
<keyword evidence="9" id="KW-0812">Transmembrane</keyword>
<dbReference type="InterPro" id="IPR003594">
    <property type="entry name" value="HATPase_dom"/>
</dbReference>
<keyword evidence="14" id="KW-1185">Reference proteome</keyword>
<evidence type="ECO:0000256" key="6">
    <source>
        <dbReference type="ARBA" id="ARBA00022777"/>
    </source>
</evidence>
<gene>
    <name evidence="13" type="ORF">LX83_006119</name>
</gene>